<sequence>MFPAKTEDTPAPSSIPKNRGAERIPLNSRSSTEANINALIVDKVISLAKENKRIYGIPKRLQDGIALDWVYDKEVKLEDIHSILRKIGLKLETGIRYGTPRFAVHEHEDIRGAQDDELTNVSGPSSSKNTLNHQVRSVSAPVHGQPLVEEFARSATEDAADITYLRTSGKRRMGALYGDESHFTLPNLSFTATPETLRHSLLAADVPAEA</sequence>
<dbReference type="Proteomes" id="UP001055072">
    <property type="component" value="Unassembled WGS sequence"/>
</dbReference>
<name>A0ACB8UEK8_9APHY</name>
<reference evidence="1" key="1">
    <citation type="journal article" date="2021" name="Environ. Microbiol.">
        <title>Gene family expansions and transcriptome signatures uncover fungal adaptations to wood decay.</title>
        <authorList>
            <person name="Hage H."/>
            <person name="Miyauchi S."/>
            <person name="Viragh M."/>
            <person name="Drula E."/>
            <person name="Min B."/>
            <person name="Chaduli D."/>
            <person name="Navarro D."/>
            <person name="Favel A."/>
            <person name="Norest M."/>
            <person name="Lesage-Meessen L."/>
            <person name="Balint B."/>
            <person name="Merenyi Z."/>
            <person name="de Eugenio L."/>
            <person name="Morin E."/>
            <person name="Martinez A.T."/>
            <person name="Baldrian P."/>
            <person name="Stursova M."/>
            <person name="Martinez M.J."/>
            <person name="Novotny C."/>
            <person name="Magnuson J.K."/>
            <person name="Spatafora J.W."/>
            <person name="Maurice S."/>
            <person name="Pangilinan J."/>
            <person name="Andreopoulos W."/>
            <person name="LaButti K."/>
            <person name="Hundley H."/>
            <person name="Na H."/>
            <person name="Kuo A."/>
            <person name="Barry K."/>
            <person name="Lipzen A."/>
            <person name="Henrissat B."/>
            <person name="Riley R."/>
            <person name="Ahrendt S."/>
            <person name="Nagy L.G."/>
            <person name="Grigoriev I.V."/>
            <person name="Martin F."/>
            <person name="Rosso M.N."/>
        </authorList>
    </citation>
    <scope>NUCLEOTIDE SEQUENCE</scope>
    <source>
        <strain evidence="1">CBS 384.51</strain>
    </source>
</reference>
<comment type="caution">
    <text evidence="1">The sequence shown here is derived from an EMBL/GenBank/DDBJ whole genome shotgun (WGS) entry which is preliminary data.</text>
</comment>
<organism evidence="1 2">
    <name type="scientific">Irpex rosettiformis</name>
    <dbReference type="NCBI Taxonomy" id="378272"/>
    <lineage>
        <taxon>Eukaryota</taxon>
        <taxon>Fungi</taxon>
        <taxon>Dikarya</taxon>
        <taxon>Basidiomycota</taxon>
        <taxon>Agaricomycotina</taxon>
        <taxon>Agaricomycetes</taxon>
        <taxon>Polyporales</taxon>
        <taxon>Irpicaceae</taxon>
        <taxon>Irpex</taxon>
    </lineage>
</organism>
<protein>
    <submittedName>
        <fullName evidence="1">Uncharacterized protein</fullName>
    </submittedName>
</protein>
<evidence type="ECO:0000313" key="1">
    <source>
        <dbReference type="EMBL" id="KAI0092793.1"/>
    </source>
</evidence>
<dbReference type="EMBL" id="MU274903">
    <property type="protein sequence ID" value="KAI0092793.1"/>
    <property type="molecule type" value="Genomic_DNA"/>
</dbReference>
<evidence type="ECO:0000313" key="2">
    <source>
        <dbReference type="Proteomes" id="UP001055072"/>
    </source>
</evidence>
<keyword evidence="2" id="KW-1185">Reference proteome</keyword>
<accession>A0ACB8UEK8</accession>
<gene>
    <name evidence="1" type="ORF">BDY19DRAFT_507414</name>
</gene>
<proteinExistence type="predicted"/>